<dbReference type="GO" id="GO:0016987">
    <property type="term" value="F:sigma factor activity"/>
    <property type="evidence" value="ECO:0007669"/>
    <property type="project" value="UniProtKB-KW"/>
</dbReference>
<evidence type="ECO:0000256" key="1">
    <source>
        <dbReference type="ARBA" id="ARBA00010641"/>
    </source>
</evidence>
<dbReference type="InterPro" id="IPR036388">
    <property type="entry name" value="WH-like_DNA-bd_sf"/>
</dbReference>
<dbReference type="Pfam" id="PF08281">
    <property type="entry name" value="Sigma70_r4_2"/>
    <property type="match status" value="1"/>
</dbReference>
<dbReference type="InterPro" id="IPR013324">
    <property type="entry name" value="RNA_pol_sigma_r3/r4-like"/>
</dbReference>
<organism evidence="7 8">
    <name type="scientific">Sphingopyxis granuli</name>
    <dbReference type="NCBI Taxonomy" id="267128"/>
    <lineage>
        <taxon>Bacteria</taxon>
        <taxon>Pseudomonadati</taxon>
        <taxon>Pseudomonadota</taxon>
        <taxon>Alphaproteobacteria</taxon>
        <taxon>Sphingomonadales</taxon>
        <taxon>Sphingomonadaceae</taxon>
        <taxon>Sphingopyxis</taxon>
    </lineage>
</organism>
<dbReference type="InterPro" id="IPR039425">
    <property type="entry name" value="RNA_pol_sigma-70-like"/>
</dbReference>
<comment type="similarity">
    <text evidence="1">Belongs to the sigma-70 factor family. ECF subfamily.</text>
</comment>
<dbReference type="GO" id="GO:0006352">
    <property type="term" value="P:DNA-templated transcription initiation"/>
    <property type="evidence" value="ECO:0007669"/>
    <property type="project" value="InterPro"/>
</dbReference>
<gene>
    <name evidence="7" type="ORF">SGRAN_2596</name>
</gene>
<evidence type="ECO:0000256" key="2">
    <source>
        <dbReference type="ARBA" id="ARBA00023015"/>
    </source>
</evidence>
<accession>A0AA86GMN2</accession>
<dbReference type="GO" id="GO:0003677">
    <property type="term" value="F:DNA binding"/>
    <property type="evidence" value="ECO:0007669"/>
    <property type="project" value="InterPro"/>
</dbReference>
<dbReference type="CDD" id="cd06171">
    <property type="entry name" value="Sigma70_r4"/>
    <property type="match status" value="1"/>
</dbReference>
<dbReference type="Gene3D" id="1.10.10.10">
    <property type="entry name" value="Winged helix-like DNA-binding domain superfamily/Winged helix DNA-binding domain"/>
    <property type="match status" value="1"/>
</dbReference>
<dbReference type="InterPro" id="IPR013325">
    <property type="entry name" value="RNA_pol_sigma_r2"/>
</dbReference>
<reference evidence="7 8" key="1">
    <citation type="journal article" date="2016" name="BMC Genomics">
        <title>Genomic analysis of the nitrate-respiring Sphingopyxis granuli (formerly Sphingomonas macrogoltabida) strain TFA.</title>
        <authorList>
            <person name="Garcia-Romero I."/>
            <person name="Perez-Pulido A.J."/>
            <person name="Gonzalez-Flores Y.E."/>
            <person name="Reyes-Ramirez F."/>
            <person name="Santero E."/>
            <person name="Floriano B."/>
        </authorList>
    </citation>
    <scope>NUCLEOTIDE SEQUENCE [LARGE SCALE GENOMIC DNA]</scope>
    <source>
        <strain evidence="7 8">TFA</strain>
    </source>
</reference>
<keyword evidence="2" id="KW-0805">Transcription regulation</keyword>
<evidence type="ECO:0000259" key="6">
    <source>
        <dbReference type="Pfam" id="PF08281"/>
    </source>
</evidence>
<evidence type="ECO:0000259" key="5">
    <source>
        <dbReference type="Pfam" id="PF04542"/>
    </source>
</evidence>
<dbReference type="AlphaFoldDB" id="A0AA86GMN2"/>
<dbReference type="Pfam" id="PF04542">
    <property type="entry name" value="Sigma70_r2"/>
    <property type="match status" value="1"/>
</dbReference>
<keyword evidence="4" id="KW-0804">Transcription</keyword>
<evidence type="ECO:0000256" key="3">
    <source>
        <dbReference type="ARBA" id="ARBA00023082"/>
    </source>
</evidence>
<dbReference type="InterPro" id="IPR007627">
    <property type="entry name" value="RNA_pol_sigma70_r2"/>
</dbReference>
<dbReference type="Proteomes" id="UP000058599">
    <property type="component" value="Chromosome"/>
</dbReference>
<dbReference type="KEGG" id="sgi:SGRAN_2596"/>
<feature type="domain" description="RNA polymerase sigma factor 70 region 4 type 2" evidence="6">
    <location>
        <begin position="113"/>
        <end position="165"/>
    </location>
</feature>
<proteinExistence type="inferred from homology"/>
<evidence type="ECO:0000313" key="8">
    <source>
        <dbReference type="Proteomes" id="UP000058599"/>
    </source>
</evidence>
<dbReference type="SUPFAM" id="SSF88946">
    <property type="entry name" value="Sigma2 domain of RNA polymerase sigma factors"/>
    <property type="match status" value="1"/>
</dbReference>
<keyword evidence="8" id="KW-1185">Reference proteome</keyword>
<dbReference type="InterPro" id="IPR013249">
    <property type="entry name" value="RNA_pol_sigma70_r4_t2"/>
</dbReference>
<dbReference type="NCBIfam" id="TIGR02937">
    <property type="entry name" value="sigma70-ECF"/>
    <property type="match status" value="1"/>
</dbReference>
<dbReference type="PANTHER" id="PTHR43133:SF63">
    <property type="entry name" value="RNA POLYMERASE SIGMA FACTOR FECI-RELATED"/>
    <property type="match status" value="1"/>
</dbReference>
<feature type="domain" description="RNA polymerase sigma-70 region 2" evidence="5">
    <location>
        <begin position="17"/>
        <end position="79"/>
    </location>
</feature>
<protein>
    <submittedName>
        <fullName evidence="7">ECF subfamily RNA polymerase sigma-24 factor</fullName>
    </submittedName>
</protein>
<keyword evidence="3" id="KW-0731">Sigma factor</keyword>
<dbReference type="InterPro" id="IPR014284">
    <property type="entry name" value="RNA_pol_sigma-70_dom"/>
</dbReference>
<name>A0AA86GMN2_9SPHN</name>
<dbReference type="EMBL" id="CP012199">
    <property type="protein sequence ID" value="AMG74951.1"/>
    <property type="molecule type" value="Genomic_DNA"/>
</dbReference>
<evidence type="ECO:0000256" key="4">
    <source>
        <dbReference type="ARBA" id="ARBA00023163"/>
    </source>
</evidence>
<sequence length="170" mass="19791">MRRERDGRRDVAAIALRYRNAVHAFFLRRIGDAAEAEDLTQDVFTRLSQRANDDPVENVEGYVFQVAANLLRDRFRREQVRPDIGLEGFADPSGRLIDEISPEREAMGREDYQRFVEAMDMLPERLRTVFILNRFEDMSGREIAVALGLSQRQIEKDISRVLAHLREQMP</sequence>
<dbReference type="Gene3D" id="1.10.1740.10">
    <property type="match status" value="1"/>
</dbReference>
<dbReference type="PANTHER" id="PTHR43133">
    <property type="entry name" value="RNA POLYMERASE ECF-TYPE SIGMA FACTO"/>
    <property type="match status" value="1"/>
</dbReference>
<dbReference type="SUPFAM" id="SSF88659">
    <property type="entry name" value="Sigma3 and sigma4 domains of RNA polymerase sigma factors"/>
    <property type="match status" value="1"/>
</dbReference>
<evidence type="ECO:0000313" key="7">
    <source>
        <dbReference type="EMBL" id="AMG74951.1"/>
    </source>
</evidence>